<protein>
    <submittedName>
        <fullName evidence="1">Uncharacterized protein</fullName>
    </submittedName>
</protein>
<evidence type="ECO:0000313" key="1">
    <source>
        <dbReference type="EMBL" id="VDM79193.1"/>
    </source>
</evidence>
<name>A0A3P7JEQ5_STRVU</name>
<dbReference type="EMBL" id="UYYB01104270">
    <property type="protein sequence ID" value="VDM79193.1"/>
    <property type="molecule type" value="Genomic_DNA"/>
</dbReference>
<sequence length="53" mass="5951">MSSDELRLKRNAYLVDLFGGSADDGALVRRLWSSAFLVGGKAKRRRAARFSFM</sequence>
<evidence type="ECO:0000313" key="2">
    <source>
        <dbReference type="Proteomes" id="UP000270094"/>
    </source>
</evidence>
<organism evidence="1 2">
    <name type="scientific">Strongylus vulgaris</name>
    <name type="common">Blood worm</name>
    <dbReference type="NCBI Taxonomy" id="40348"/>
    <lineage>
        <taxon>Eukaryota</taxon>
        <taxon>Metazoa</taxon>
        <taxon>Ecdysozoa</taxon>
        <taxon>Nematoda</taxon>
        <taxon>Chromadorea</taxon>
        <taxon>Rhabditida</taxon>
        <taxon>Rhabditina</taxon>
        <taxon>Rhabditomorpha</taxon>
        <taxon>Strongyloidea</taxon>
        <taxon>Strongylidae</taxon>
        <taxon>Strongylus</taxon>
    </lineage>
</organism>
<accession>A0A3P7JEQ5</accession>
<dbReference type="Proteomes" id="UP000270094">
    <property type="component" value="Unassembled WGS sequence"/>
</dbReference>
<keyword evidence="2" id="KW-1185">Reference proteome</keyword>
<dbReference type="AlphaFoldDB" id="A0A3P7JEQ5"/>
<gene>
    <name evidence="1" type="ORF">SVUK_LOCUS14191</name>
</gene>
<proteinExistence type="predicted"/>
<reference evidence="1 2" key="1">
    <citation type="submission" date="2018-11" db="EMBL/GenBank/DDBJ databases">
        <authorList>
            <consortium name="Pathogen Informatics"/>
        </authorList>
    </citation>
    <scope>NUCLEOTIDE SEQUENCE [LARGE SCALE GENOMIC DNA]</scope>
</reference>